<dbReference type="Proteomes" id="UP000217790">
    <property type="component" value="Unassembled WGS sequence"/>
</dbReference>
<dbReference type="OrthoDB" id="10354707at2759"/>
<sequence>MTSGVVSNAMWWKRSVSRIIFWLCDPLSGNGCSSHIHKVAAEFHRHFLPQTKVRPPLEIMRLIATKATSIWRSHLALIVRCPQFGSRRISRSQPNMKQAFTRLFSRHARYGSGIGAICRAFHSGHLSVLSKRLRPFMKPRQTVPAISSARTTIRRRFHHYHL</sequence>
<name>A0A2H3DR31_ARMGA</name>
<evidence type="ECO:0000313" key="1">
    <source>
        <dbReference type="EMBL" id="PBK93318.1"/>
    </source>
</evidence>
<dbReference type="EMBL" id="KZ293657">
    <property type="protein sequence ID" value="PBK93318.1"/>
    <property type="molecule type" value="Genomic_DNA"/>
</dbReference>
<reference evidence="2" key="1">
    <citation type="journal article" date="2017" name="Nat. Ecol. Evol.">
        <title>Genome expansion and lineage-specific genetic innovations in the forest pathogenic fungi Armillaria.</title>
        <authorList>
            <person name="Sipos G."/>
            <person name="Prasanna A.N."/>
            <person name="Walter M.C."/>
            <person name="O'Connor E."/>
            <person name="Balint B."/>
            <person name="Krizsan K."/>
            <person name="Kiss B."/>
            <person name="Hess J."/>
            <person name="Varga T."/>
            <person name="Slot J."/>
            <person name="Riley R."/>
            <person name="Boka B."/>
            <person name="Rigling D."/>
            <person name="Barry K."/>
            <person name="Lee J."/>
            <person name="Mihaltcheva S."/>
            <person name="LaButti K."/>
            <person name="Lipzen A."/>
            <person name="Waldron R."/>
            <person name="Moloney N.M."/>
            <person name="Sperisen C."/>
            <person name="Kredics L."/>
            <person name="Vagvoelgyi C."/>
            <person name="Patrignani A."/>
            <person name="Fitzpatrick D."/>
            <person name="Nagy I."/>
            <person name="Doyle S."/>
            <person name="Anderson J.B."/>
            <person name="Grigoriev I.V."/>
            <person name="Gueldener U."/>
            <person name="Muensterkoetter M."/>
            <person name="Nagy L.G."/>
        </authorList>
    </citation>
    <scope>NUCLEOTIDE SEQUENCE [LARGE SCALE GENOMIC DNA]</scope>
    <source>
        <strain evidence="2">Ar21-2</strain>
    </source>
</reference>
<dbReference type="AlphaFoldDB" id="A0A2H3DR31"/>
<gene>
    <name evidence="1" type="ORF">ARMGADRAFT_156914</name>
</gene>
<evidence type="ECO:0000313" key="2">
    <source>
        <dbReference type="Proteomes" id="UP000217790"/>
    </source>
</evidence>
<keyword evidence="2" id="KW-1185">Reference proteome</keyword>
<proteinExistence type="predicted"/>
<dbReference type="InParanoid" id="A0A2H3DR31"/>
<protein>
    <submittedName>
        <fullName evidence="1">Uncharacterized protein</fullName>
    </submittedName>
</protein>
<organism evidence="1 2">
    <name type="scientific">Armillaria gallica</name>
    <name type="common">Bulbous honey fungus</name>
    <name type="synonym">Armillaria bulbosa</name>
    <dbReference type="NCBI Taxonomy" id="47427"/>
    <lineage>
        <taxon>Eukaryota</taxon>
        <taxon>Fungi</taxon>
        <taxon>Dikarya</taxon>
        <taxon>Basidiomycota</taxon>
        <taxon>Agaricomycotina</taxon>
        <taxon>Agaricomycetes</taxon>
        <taxon>Agaricomycetidae</taxon>
        <taxon>Agaricales</taxon>
        <taxon>Marasmiineae</taxon>
        <taxon>Physalacriaceae</taxon>
        <taxon>Armillaria</taxon>
    </lineage>
</organism>
<accession>A0A2H3DR31</accession>